<keyword evidence="3" id="KW-1185">Reference proteome</keyword>
<reference evidence="1" key="1">
    <citation type="submission" date="2017-05" db="EMBL/GenBank/DDBJ databases">
        <title>The Genome Sequence of Enterococcus sp. 9D6_DIV0238.</title>
        <authorList>
            <consortium name="The Broad Institute Genomics Platform"/>
            <consortium name="The Broad Institute Genomic Center for Infectious Diseases"/>
            <person name="Earl A."/>
            <person name="Manson A."/>
            <person name="Schwartman J."/>
            <person name="Gilmore M."/>
            <person name="Abouelleil A."/>
            <person name="Cao P."/>
            <person name="Chapman S."/>
            <person name="Cusick C."/>
            <person name="Shea T."/>
            <person name="Young S."/>
            <person name="Neafsey D."/>
            <person name="Nusbaum C."/>
            <person name="Birren B."/>
        </authorList>
    </citation>
    <scope>NUCLEOTIDE SEQUENCE [LARGE SCALE GENOMIC DNA]</scope>
    <source>
        <strain evidence="1">9D6_DIV0238</strain>
    </source>
</reference>
<evidence type="ECO:0000313" key="3">
    <source>
        <dbReference type="Proteomes" id="UP000196151"/>
    </source>
</evidence>
<dbReference type="EMBL" id="CP147246">
    <property type="protein sequence ID" value="WYJ94658.1"/>
    <property type="molecule type" value="Genomic_DNA"/>
</dbReference>
<organism evidence="1">
    <name type="scientific">Candidatus Enterococcus dunnyi</name>
    <dbReference type="NCBI Taxonomy" id="1834192"/>
    <lineage>
        <taxon>Bacteria</taxon>
        <taxon>Bacillati</taxon>
        <taxon>Bacillota</taxon>
        <taxon>Bacilli</taxon>
        <taxon>Lactobacillales</taxon>
        <taxon>Enterococcaceae</taxon>
        <taxon>Enterococcus</taxon>
    </lineage>
</organism>
<evidence type="ECO:0000313" key="1">
    <source>
        <dbReference type="EMBL" id="OUZ30569.1"/>
    </source>
</evidence>
<name>A0A200J147_9ENTE</name>
<reference evidence="2" key="2">
    <citation type="submission" date="2017-05" db="EMBL/GenBank/DDBJ databases">
        <authorList>
            <consortium name="The Broad Institute Genomics Platform"/>
            <consortium name="The Broad Institute Genomic Center for Infectious Diseases"/>
            <person name="Earl A."/>
            <person name="Manson A."/>
            <person name="Schwartman J."/>
            <person name="Gilmore M."/>
            <person name="Abouelleil A."/>
            <person name="Cao P."/>
            <person name="Chapman S."/>
            <person name="Cusick C."/>
            <person name="Shea T."/>
            <person name="Young S."/>
            <person name="Neafsey D."/>
            <person name="Nusbaum C."/>
            <person name="Birren B."/>
        </authorList>
    </citation>
    <scope>NUCLEOTIDE SEQUENCE</scope>
    <source>
        <strain evidence="2">9D6_DIV0238</strain>
    </source>
</reference>
<proteinExistence type="predicted"/>
<reference evidence="2" key="3">
    <citation type="submission" date="2024-03" db="EMBL/GenBank/DDBJ databases">
        <title>The Genome Sequence of Enterococcus sp. DIV0238c.</title>
        <authorList>
            <consortium name="The Broad Institute Genomics Platform"/>
            <consortium name="The Broad Institute Microbial Omics Core"/>
            <consortium name="The Broad Institute Genomic Center for Infectious Diseases"/>
            <person name="Earl A."/>
            <person name="Manson A."/>
            <person name="Gilmore M."/>
            <person name="Schwartman J."/>
            <person name="Shea T."/>
            <person name="Abouelleil A."/>
            <person name="Cao P."/>
            <person name="Chapman S."/>
            <person name="Cusick C."/>
            <person name="Young S."/>
            <person name="Neafsey D."/>
            <person name="Nusbaum C."/>
            <person name="Birren B."/>
        </authorList>
    </citation>
    <scope>NUCLEOTIDE SEQUENCE</scope>
    <source>
        <strain evidence="2">9D6_DIV0238</strain>
    </source>
</reference>
<protein>
    <recommendedName>
        <fullName evidence="4">Lipoprotein</fullName>
    </recommendedName>
</protein>
<gene>
    <name evidence="2" type="ORF">A5889_002171</name>
    <name evidence="1" type="ORF">A5889_002857</name>
</gene>
<dbReference type="Proteomes" id="UP000196151">
    <property type="component" value="Chromosome"/>
</dbReference>
<dbReference type="AlphaFoldDB" id="A0A200J147"/>
<evidence type="ECO:0000313" key="2">
    <source>
        <dbReference type="EMBL" id="WYJ94658.1"/>
    </source>
</evidence>
<dbReference type="RefSeq" id="WP_087641917.1">
    <property type="nucleotide sequence ID" value="NZ_CP147246.1"/>
</dbReference>
<sequence length="244" mass="27838">MKKYVKIILFLGILLIIAGCSKEKSTINAKLPKEDVAFTWLGERTKNFGSSNYPVELSEIDKVMDDKYQIKFSSLINDSNELVNKEFSGNNIAINDSFEIAASEEKLLFSGNKLFENQQNNIIARVKMSTEYIYMPSVKKAKLSNQDIEIRTVIKDKKYPGKDFNAFIKPIIEMMKLPDSNKASKLFEKKVEGEKKAIAGQTIKLYDNRDEGKQEGTFGKYLLVQFDSEGIPMNIFLGTSDYRY</sequence>
<evidence type="ECO:0008006" key="4">
    <source>
        <dbReference type="Google" id="ProtNLM"/>
    </source>
</evidence>
<dbReference type="PROSITE" id="PS51257">
    <property type="entry name" value="PROKAR_LIPOPROTEIN"/>
    <property type="match status" value="1"/>
</dbReference>
<dbReference type="OrthoDB" id="2182063at2"/>
<accession>A0A200J147</accession>
<dbReference type="EMBL" id="NIBQ01000003">
    <property type="protein sequence ID" value="OUZ30569.1"/>
    <property type="molecule type" value="Genomic_DNA"/>
</dbReference>